<keyword evidence="1" id="KW-0812">Transmembrane</keyword>
<gene>
    <name evidence="2" type="ORF">LITE_LOCUS25433</name>
</gene>
<dbReference type="Proteomes" id="UP001154282">
    <property type="component" value="Unassembled WGS sequence"/>
</dbReference>
<feature type="transmembrane region" description="Helical" evidence="1">
    <location>
        <begin position="6"/>
        <end position="25"/>
    </location>
</feature>
<evidence type="ECO:0008006" key="4">
    <source>
        <dbReference type="Google" id="ProtNLM"/>
    </source>
</evidence>
<dbReference type="AlphaFoldDB" id="A0AAV0LT92"/>
<proteinExistence type="predicted"/>
<sequence>MRDVIHAFFIWILNLKMCCWTMVLFQKLQTLGCPNSIGLQELISGTLHQKCSQMAWEMFCADQTCIVSECCCLKWSKGNGWPNQRGNLLPKCTSPCGFMTT</sequence>
<keyword evidence="3" id="KW-1185">Reference proteome</keyword>
<protein>
    <recommendedName>
        <fullName evidence="4">Secreted protein</fullName>
    </recommendedName>
</protein>
<evidence type="ECO:0000256" key="1">
    <source>
        <dbReference type="SAM" id="Phobius"/>
    </source>
</evidence>
<dbReference type="EMBL" id="CAMGYJ010000006">
    <property type="protein sequence ID" value="CAI0437356.1"/>
    <property type="molecule type" value="Genomic_DNA"/>
</dbReference>
<reference evidence="2" key="1">
    <citation type="submission" date="2022-08" db="EMBL/GenBank/DDBJ databases">
        <authorList>
            <person name="Gutierrez-Valencia J."/>
        </authorList>
    </citation>
    <scope>NUCLEOTIDE SEQUENCE</scope>
</reference>
<accession>A0AAV0LT92</accession>
<keyword evidence="1" id="KW-0472">Membrane</keyword>
<keyword evidence="1" id="KW-1133">Transmembrane helix</keyword>
<comment type="caution">
    <text evidence="2">The sequence shown here is derived from an EMBL/GenBank/DDBJ whole genome shotgun (WGS) entry which is preliminary data.</text>
</comment>
<organism evidence="2 3">
    <name type="scientific">Linum tenue</name>
    <dbReference type="NCBI Taxonomy" id="586396"/>
    <lineage>
        <taxon>Eukaryota</taxon>
        <taxon>Viridiplantae</taxon>
        <taxon>Streptophyta</taxon>
        <taxon>Embryophyta</taxon>
        <taxon>Tracheophyta</taxon>
        <taxon>Spermatophyta</taxon>
        <taxon>Magnoliopsida</taxon>
        <taxon>eudicotyledons</taxon>
        <taxon>Gunneridae</taxon>
        <taxon>Pentapetalae</taxon>
        <taxon>rosids</taxon>
        <taxon>fabids</taxon>
        <taxon>Malpighiales</taxon>
        <taxon>Linaceae</taxon>
        <taxon>Linum</taxon>
    </lineage>
</organism>
<evidence type="ECO:0000313" key="3">
    <source>
        <dbReference type="Proteomes" id="UP001154282"/>
    </source>
</evidence>
<name>A0AAV0LT92_9ROSI</name>
<evidence type="ECO:0000313" key="2">
    <source>
        <dbReference type="EMBL" id="CAI0437356.1"/>
    </source>
</evidence>